<dbReference type="Proteomes" id="UP001249851">
    <property type="component" value="Unassembled WGS sequence"/>
</dbReference>
<proteinExistence type="predicted"/>
<reference evidence="1" key="1">
    <citation type="journal article" date="2023" name="G3 (Bethesda)">
        <title>Whole genome assembly and annotation of the endangered Caribbean coral Acropora cervicornis.</title>
        <authorList>
            <person name="Selwyn J.D."/>
            <person name="Vollmer S.V."/>
        </authorList>
    </citation>
    <scope>NUCLEOTIDE SEQUENCE</scope>
    <source>
        <strain evidence="1">K2</strain>
    </source>
</reference>
<accession>A0AAD9PVH0</accession>
<evidence type="ECO:0000313" key="2">
    <source>
        <dbReference type="Proteomes" id="UP001249851"/>
    </source>
</evidence>
<organism evidence="1 2">
    <name type="scientific">Acropora cervicornis</name>
    <name type="common">Staghorn coral</name>
    <dbReference type="NCBI Taxonomy" id="6130"/>
    <lineage>
        <taxon>Eukaryota</taxon>
        <taxon>Metazoa</taxon>
        <taxon>Cnidaria</taxon>
        <taxon>Anthozoa</taxon>
        <taxon>Hexacorallia</taxon>
        <taxon>Scleractinia</taxon>
        <taxon>Astrocoeniina</taxon>
        <taxon>Acroporidae</taxon>
        <taxon>Acropora</taxon>
    </lineage>
</organism>
<dbReference type="EMBL" id="JARQWQ010000120">
    <property type="protein sequence ID" value="KAK2549839.1"/>
    <property type="molecule type" value="Genomic_DNA"/>
</dbReference>
<comment type="caution">
    <text evidence="1">The sequence shown here is derived from an EMBL/GenBank/DDBJ whole genome shotgun (WGS) entry which is preliminary data.</text>
</comment>
<protein>
    <submittedName>
        <fullName evidence="1">Uncharacterized protein</fullName>
    </submittedName>
</protein>
<keyword evidence="2" id="KW-1185">Reference proteome</keyword>
<reference evidence="1" key="2">
    <citation type="journal article" date="2023" name="Science">
        <title>Genomic signatures of disease resistance in endangered staghorn corals.</title>
        <authorList>
            <person name="Vollmer S.V."/>
            <person name="Selwyn J.D."/>
            <person name="Despard B.A."/>
            <person name="Roesel C.L."/>
        </authorList>
    </citation>
    <scope>NUCLEOTIDE SEQUENCE</scope>
    <source>
        <strain evidence="1">K2</strain>
    </source>
</reference>
<gene>
    <name evidence="1" type="ORF">P5673_029661</name>
</gene>
<sequence length="116" mass="12971">MERFVIEALIAMLLPLKKPRAGKLDIALLFAFHVVRDPTTRNNEGEQAELCTLTASSDECKISSSKPSSTGPSSKKLNKNVESVRSCLPMNKRVEIIHFAAKNPSFDYMYITRTIL</sequence>
<name>A0AAD9PVH0_ACRCE</name>
<dbReference type="AlphaFoldDB" id="A0AAD9PVH0"/>
<evidence type="ECO:0000313" key="1">
    <source>
        <dbReference type="EMBL" id="KAK2549839.1"/>
    </source>
</evidence>